<reference evidence="6" key="1">
    <citation type="submission" date="2024-02" db="EMBL/GenBank/DDBJ databases">
        <authorList>
            <consortium name="ELIXIR-Norway"/>
            <consortium name="Elixir Norway"/>
        </authorList>
    </citation>
    <scope>NUCLEOTIDE SEQUENCE</scope>
</reference>
<evidence type="ECO:0000256" key="3">
    <source>
        <dbReference type="SAM" id="MobiDB-lite"/>
    </source>
</evidence>
<accession>A0ABP0XB12</accession>
<dbReference type="InterPro" id="IPR006887">
    <property type="entry name" value="P4R3-like_central_dom"/>
</dbReference>
<protein>
    <recommendedName>
        <fullName evidence="8">Serine/threonine-protein phosphatase 4 regulatory subunit 3-like central domain-containing protein</fullName>
    </recommendedName>
</protein>
<keyword evidence="7" id="KW-1185">Reference proteome</keyword>
<gene>
    <name evidence="6" type="ORF">CSSPJE1EN1_LOCUS20604</name>
</gene>
<dbReference type="InterPro" id="IPR011989">
    <property type="entry name" value="ARM-like"/>
</dbReference>
<proteinExistence type="predicted"/>
<dbReference type="Pfam" id="PF22972">
    <property type="entry name" value="EVH1_PP4R3"/>
    <property type="match status" value="1"/>
</dbReference>
<feature type="compositionally biased region" description="Polar residues" evidence="3">
    <location>
        <begin position="1059"/>
        <end position="1075"/>
    </location>
</feature>
<organism evidence="6 7">
    <name type="scientific">Sphagnum jensenii</name>
    <dbReference type="NCBI Taxonomy" id="128206"/>
    <lineage>
        <taxon>Eukaryota</taxon>
        <taxon>Viridiplantae</taxon>
        <taxon>Streptophyta</taxon>
        <taxon>Embryophyta</taxon>
        <taxon>Bryophyta</taxon>
        <taxon>Sphagnophytina</taxon>
        <taxon>Sphagnopsida</taxon>
        <taxon>Sphagnales</taxon>
        <taxon>Sphagnaceae</taxon>
        <taxon>Sphagnum</taxon>
    </lineage>
</organism>
<feature type="domain" description="Serine/threonine-protein phosphatase 4 regulatory subunit 3-like central" evidence="4">
    <location>
        <begin position="155"/>
        <end position="646"/>
    </location>
</feature>
<feature type="compositionally biased region" description="Low complexity" evidence="3">
    <location>
        <begin position="709"/>
        <end position="718"/>
    </location>
</feature>
<dbReference type="Gene3D" id="1.25.10.10">
    <property type="entry name" value="Leucine-rich Repeat Variant"/>
    <property type="match status" value="1"/>
</dbReference>
<dbReference type="InterPro" id="IPR051137">
    <property type="entry name" value="PP4R3-like"/>
</dbReference>
<keyword evidence="2" id="KW-0539">Nucleus</keyword>
<evidence type="ECO:0000259" key="4">
    <source>
        <dbReference type="Pfam" id="PF04802"/>
    </source>
</evidence>
<evidence type="ECO:0000313" key="7">
    <source>
        <dbReference type="Proteomes" id="UP001497444"/>
    </source>
</evidence>
<comment type="subcellular location">
    <subcellularLocation>
        <location evidence="1">Nucleus</location>
    </subcellularLocation>
</comment>
<dbReference type="InterPro" id="IPR011993">
    <property type="entry name" value="PH-like_dom_sf"/>
</dbReference>
<feature type="region of interest" description="Disordered" evidence="3">
    <location>
        <begin position="1044"/>
        <end position="1076"/>
    </location>
</feature>
<dbReference type="SUPFAM" id="SSF50729">
    <property type="entry name" value="PH domain-like"/>
    <property type="match status" value="1"/>
</dbReference>
<evidence type="ECO:0008006" key="8">
    <source>
        <dbReference type="Google" id="ProtNLM"/>
    </source>
</evidence>
<sequence length="1104" mass="122083">MTAAVAGCANHMDFNYLQRVKVYRLNDEGKWDDKGTGHVSVEYLERSEAVGLVVIDEEDNQTLLVHRISADDIYRRQEDTIISWTDPEVATDLALSFQETMGCSFIWDQICSVQRSIHFPSVGDDAFHEGGGSEVINLPPAELAALPQIVKTIGEALPFNRERIATLIARDQMYIRKLMEIFRICEERGNTEGLRMMFKVVKGLISLNDGHIFDMIFSDEYLMDIVGALEYDSELSTHQHHRKYLREQVVFKEAVPIRDPAILSKIHQTYRIGYIKDVILPRVLDDQTFVTINSIMLFNNVAVVSSLQNDSAFLSELFSKLRSPDIPDRSRRELVRFLQEFCNLSKHLQLPTRSQLFNTLVKEGLFDIVKTIFESSDESFRLIGCDILIVVLNHDPVLLRTFLVHQPQHTLFSELVAGMLTPSEGGLQAQLLEIMRMLLDSETMDTPQVDKSLFLEVFYEKYMDQMVEVLKAGCPPEPSSQGGLLSDSGKSVGRQFMKSSDRITPAEILGNICELMCFCVQHHRFRIRYYVMRNNVVEKILRLTRRREKYLVVAAVRFLRTCIALKDEFYYRYIVKHNCFEPIIAAFLANGNRYNLLNSAVLELIDFIRREGIKSLIAHLVEKFSSQLEGIDYADTFQALKLKYEQALEGPAVSSISNVGLDHGSIRVRDRLNHLDSLPDIRKRRDERALDKDEEDYFNEDSDDEDTATARVSTTSSSPQLAPGVIINGSALVNVPSRGSSFGLVDYEDEDEDVPARLGTNGKGRVGMFEQKSDSLLSTLPIADPIWPDMEDVTTAAKRKTPVTPSITETDAAASKRQKAESDGETVSHLSDLGAVKGMKDLVLTVSEHMSSGETSVSETQQRMLTTPPTYLTAVPTAISDGNDITSVPLNNNEHSVYHESLDMFQDEVETDGSSDVVLNVDYVSSNGPTSTNDPVSIPDGLLQASSNGPLNDAVAAAGVEAATRHMVETLSTTTCPSENREMHSGGGIDSAAAGDTTGMNGHKAKNKTGEVVECNVAERFATENGTAGVVCLVENCNGAVAAGIGDSERIGGGEASKTGFSESNSDSTQQSVSIGSEAKKLASLGSDLMRAVSPSSPGSYTVR</sequence>
<feature type="region of interest" description="Disordered" evidence="3">
    <location>
        <begin position="693"/>
        <end position="719"/>
    </location>
</feature>
<dbReference type="Proteomes" id="UP001497444">
    <property type="component" value="Chromosome 6"/>
</dbReference>
<feature type="compositionally biased region" description="Acidic residues" evidence="3">
    <location>
        <begin position="693"/>
        <end position="707"/>
    </location>
</feature>
<dbReference type="InterPro" id="IPR016024">
    <property type="entry name" value="ARM-type_fold"/>
</dbReference>
<dbReference type="SUPFAM" id="SSF48371">
    <property type="entry name" value="ARM repeat"/>
    <property type="match status" value="1"/>
</dbReference>
<evidence type="ECO:0000256" key="1">
    <source>
        <dbReference type="ARBA" id="ARBA00004123"/>
    </source>
</evidence>
<dbReference type="Pfam" id="PF04802">
    <property type="entry name" value="PP4R3"/>
    <property type="match status" value="1"/>
</dbReference>
<evidence type="ECO:0000313" key="6">
    <source>
        <dbReference type="EMBL" id="CAK9275126.1"/>
    </source>
</evidence>
<dbReference type="PANTHER" id="PTHR23318">
    <property type="entry name" value="ATP SYNTHASE GAMMA-RELATED"/>
    <property type="match status" value="1"/>
</dbReference>
<feature type="region of interest" description="Disordered" evidence="3">
    <location>
        <begin position="797"/>
        <end position="828"/>
    </location>
</feature>
<feature type="domain" description="PP4R3 EVH1-like" evidence="5">
    <location>
        <begin position="18"/>
        <end position="116"/>
    </location>
</feature>
<dbReference type="EMBL" id="OZ020101">
    <property type="protein sequence ID" value="CAK9275126.1"/>
    <property type="molecule type" value="Genomic_DNA"/>
</dbReference>
<dbReference type="Gene3D" id="2.30.29.30">
    <property type="entry name" value="Pleckstrin-homology domain (PH domain)/Phosphotyrosine-binding domain (PTB)"/>
    <property type="match status" value="1"/>
</dbReference>
<dbReference type="PANTHER" id="PTHR23318:SF0">
    <property type="entry name" value="SERINE_THREONINE-PROTEIN PHOSPHATASE 4 REGULATORY SUBUNIT 3"/>
    <property type="match status" value="1"/>
</dbReference>
<evidence type="ECO:0000259" key="5">
    <source>
        <dbReference type="Pfam" id="PF22972"/>
    </source>
</evidence>
<evidence type="ECO:0000256" key="2">
    <source>
        <dbReference type="ARBA" id="ARBA00023242"/>
    </source>
</evidence>
<dbReference type="InterPro" id="IPR055236">
    <property type="entry name" value="EVH1_PP4R3"/>
</dbReference>
<name>A0ABP0XB12_9BRYO</name>